<dbReference type="InterPro" id="IPR021242">
    <property type="entry name" value="DUF2799"/>
</dbReference>
<reference evidence="1 2" key="1">
    <citation type="journal article" date="2013" name="ISME J.">
        <title>Comparative genomics of pathogenic lineages of Vibrio nigripulchritudo identifies virulence-associated traits.</title>
        <authorList>
            <person name="Goudenege D."/>
            <person name="Labreuche Y."/>
            <person name="Krin E."/>
            <person name="Ansquer D."/>
            <person name="Mangenot S."/>
            <person name="Calteau A."/>
            <person name="Medigue C."/>
            <person name="Mazel D."/>
            <person name="Polz M.F."/>
            <person name="Le Roux F."/>
        </authorList>
    </citation>
    <scope>NUCLEOTIDE SEQUENCE [LARGE SCALE GENOMIC DNA]</scope>
    <source>
        <strain evidence="1 2">SOn1</strain>
    </source>
</reference>
<dbReference type="Proteomes" id="UP000018211">
    <property type="component" value="Unassembled WGS sequence"/>
</dbReference>
<evidence type="ECO:0008006" key="3">
    <source>
        <dbReference type="Google" id="ProtNLM"/>
    </source>
</evidence>
<accession>A0AAV2VIT7</accession>
<dbReference type="AlphaFoldDB" id="A0AAV2VIT7"/>
<dbReference type="PROSITE" id="PS51257">
    <property type="entry name" value="PROKAR_LIPOPROTEIN"/>
    <property type="match status" value="1"/>
</dbReference>
<comment type="caution">
    <text evidence="1">The sequence shown here is derived from an EMBL/GenBank/DDBJ whole genome shotgun (WGS) entry which is preliminary data.</text>
</comment>
<evidence type="ECO:0000313" key="2">
    <source>
        <dbReference type="Proteomes" id="UP000018211"/>
    </source>
</evidence>
<dbReference type="EMBL" id="CAOF01000015">
    <property type="protein sequence ID" value="CCO44431.1"/>
    <property type="molecule type" value="Genomic_DNA"/>
</dbReference>
<proteinExistence type="predicted"/>
<sequence length="118" mass="13216">MAMKQRLVALVMGLLLVGCTGSEFLSGDSDWYSIGYRDGVKGQTQRSFQDLAEYGQVNHADYDQGYLVGVQEYCNPAFAYQIGLSGSFYEGVCEGMPDAQKFRMEWQRGWNQRSGNGE</sequence>
<protein>
    <recommendedName>
        <fullName evidence="3">Lipoprotein</fullName>
    </recommendedName>
</protein>
<evidence type="ECO:0000313" key="1">
    <source>
        <dbReference type="EMBL" id="CCO44431.1"/>
    </source>
</evidence>
<dbReference type="Pfam" id="PF10973">
    <property type="entry name" value="DUF2799"/>
    <property type="match status" value="1"/>
</dbReference>
<organism evidence="1 2">
    <name type="scientific">Vibrio nigripulchritudo SOn1</name>
    <dbReference type="NCBI Taxonomy" id="1238450"/>
    <lineage>
        <taxon>Bacteria</taxon>
        <taxon>Pseudomonadati</taxon>
        <taxon>Pseudomonadota</taxon>
        <taxon>Gammaproteobacteria</taxon>
        <taxon>Vibrionales</taxon>
        <taxon>Vibrionaceae</taxon>
        <taxon>Vibrio</taxon>
    </lineage>
</organism>
<gene>
    <name evidence="1" type="ORF">VIBNISOn1_1110004</name>
</gene>
<name>A0AAV2VIT7_9VIBR</name>